<evidence type="ECO:0000313" key="2">
    <source>
        <dbReference type="Proteomes" id="UP000579153"/>
    </source>
</evidence>
<gene>
    <name evidence="1" type="ORF">HD596_009626</name>
</gene>
<comment type="caution">
    <text evidence="1">The sequence shown here is derived from an EMBL/GenBank/DDBJ whole genome shotgun (WGS) entry which is preliminary data.</text>
</comment>
<proteinExistence type="predicted"/>
<reference evidence="1 2" key="1">
    <citation type="submission" date="2020-08" db="EMBL/GenBank/DDBJ databases">
        <title>Sequencing the genomes of 1000 actinobacteria strains.</title>
        <authorList>
            <person name="Klenk H.-P."/>
        </authorList>
    </citation>
    <scope>NUCLEOTIDE SEQUENCE [LARGE SCALE GENOMIC DNA]</scope>
    <source>
        <strain evidence="1 2">DSM 45507</strain>
    </source>
</reference>
<keyword evidence="2" id="KW-1185">Reference proteome</keyword>
<organism evidence="1 2">
    <name type="scientific">Nonomuraea jabiensis</name>
    <dbReference type="NCBI Taxonomy" id="882448"/>
    <lineage>
        <taxon>Bacteria</taxon>
        <taxon>Bacillati</taxon>
        <taxon>Actinomycetota</taxon>
        <taxon>Actinomycetes</taxon>
        <taxon>Streptosporangiales</taxon>
        <taxon>Streptosporangiaceae</taxon>
        <taxon>Nonomuraea</taxon>
    </lineage>
</organism>
<protein>
    <submittedName>
        <fullName evidence="1">Uncharacterized protein</fullName>
    </submittedName>
</protein>
<dbReference type="AlphaFoldDB" id="A0A7W9GFG9"/>
<name>A0A7W9GFG9_9ACTN</name>
<sequence>MSAQFAPGTPVVPRGGLVLLDPADGTVLRVITLQYNPDTITRTLQPQGVGAEPGDRSEALRLRGPAHETIRLEAELDATTQLEDPLAPGNDAVAAYGLLPVLATLDLLVNPTAGALIAQDEAARNGAFEIVPVESPLTVFVWSRERVVPVRLTEFTVTEEAFDSNLNPIRAKVSLSMRILTVDDLGFTHRGSGLFIGHQRRREQLAALHPSDQLRALGLDGPPGGT</sequence>
<dbReference type="Proteomes" id="UP000579153">
    <property type="component" value="Unassembled WGS sequence"/>
</dbReference>
<dbReference type="EMBL" id="JACHMB010000001">
    <property type="protein sequence ID" value="MBB5782870.1"/>
    <property type="molecule type" value="Genomic_DNA"/>
</dbReference>
<accession>A0A7W9GFG9</accession>
<dbReference type="RefSeq" id="WP_185075886.1">
    <property type="nucleotide sequence ID" value="NZ_JACHMB010000001.1"/>
</dbReference>
<evidence type="ECO:0000313" key="1">
    <source>
        <dbReference type="EMBL" id="MBB5782870.1"/>
    </source>
</evidence>